<feature type="compositionally biased region" description="Polar residues" evidence="1">
    <location>
        <begin position="16"/>
        <end position="25"/>
    </location>
</feature>
<dbReference type="EnsemblFungi" id="MAPG_03886T0">
    <property type="protein sequence ID" value="MAPG_03886T0"/>
    <property type="gene ID" value="MAPG_03886"/>
</dbReference>
<name>A0A0C4DV86_MAGP6</name>
<dbReference type="OMA" id="DMRYQVH"/>
<keyword evidence="4" id="KW-1185">Reference proteome</keyword>
<sequence>MAKKQPGKRASPSHAKPQSNRKQTGTGHGKPDPSLTAAGDRTAADKDNSPAALGTPDQKRILDVFADVFAAELTSDAFAATLQAIKQALFERDFDAAFGAEANLRVYAARYSPTRALCYADALSGIAAAAHLDGLLLPPSGDNHGGGGGELKALAIGGGAAEVAAFAAFLRRRPGATASGSVVLLDSGPWGAVVDSLAAGLTTAPTLSKYASAEIKASNRALIDPERFKAVFVRVDALALDVDGYGALIPSSSPCLVTLLFTLNELLTAGGIGKTTAFLLNLSAGLPSGSLLLVIDSPGSYSETAVGKDSKRYPMSWLLDKVLLSTAEDCEWTKLESHESLWFRLPTGLRYPIPLENMRYQLHLYRVTKPKPTSSKRE</sequence>
<feature type="region of interest" description="Disordered" evidence="1">
    <location>
        <begin position="1"/>
        <end position="55"/>
    </location>
</feature>
<dbReference type="eggNOG" id="ENOG502QR34">
    <property type="taxonomic scope" value="Eukaryota"/>
</dbReference>
<dbReference type="VEuPathDB" id="FungiDB:MAPG_03886"/>
<accession>A0A0C4DV86</accession>
<protein>
    <recommendedName>
        <fullName evidence="5">25S rRNA (Uridine(2843)-N(3))-methyltransferase</fullName>
    </recommendedName>
</protein>
<dbReference type="Pfam" id="PF11312">
    <property type="entry name" value="Methyltransf_34"/>
    <property type="match status" value="1"/>
</dbReference>
<dbReference type="STRING" id="644358.A0A0C4DV86"/>
<reference evidence="4" key="2">
    <citation type="submission" date="2010-05" db="EMBL/GenBank/DDBJ databases">
        <title>The genome sequence of Magnaporthe poae strain ATCC 64411.</title>
        <authorList>
            <person name="Ma L.-J."/>
            <person name="Dead R."/>
            <person name="Young S."/>
            <person name="Zeng Q."/>
            <person name="Koehrsen M."/>
            <person name="Alvarado L."/>
            <person name="Berlin A."/>
            <person name="Chapman S.B."/>
            <person name="Chen Z."/>
            <person name="Freedman E."/>
            <person name="Gellesch M."/>
            <person name="Goldberg J."/>
            <person name="Griggs A."/>
            <person name="Gujja S."/>
            <person name="Heilman E.R."/>
            <person name="Heiman D."/>
            <person name="Hepburn T."/>
            <person name="Howarth C."/>
            <person name="Jen D."/>
            <person name="Larson L."/>
            <person name="Mehta T."/>
            <person name="Neiman D."/>
            <person name="Pearson M."/>
            <person name="Roberts A."/>
            <person name="Saif S."/>
            <person name="Shea T."/>
            <person name="Shenoy N."/>
            <person name="Sisk P."/>
            <person name="Stolte C."/>
            <person name="Sykes S."/>
            <person name="Walk T."/>
            <person name="White J."/>
            <person name="Yandava C."/>
            <person name="Haas B."/>
            <person name="Nusbaum C."/>
            <person name="Birren B."/>
        </authorList>
    </citation>
    <scope>NUCLEOTIDE SEQUENCE [LARGE SCALE GENOMIC DNA]</scope>
    <source>
        <strain evidence="4">ATCC 64411 / 73-15</strain>
    </source>
</reference>
<evidence type="ECO:0000313" key="2">
    <source>
        <dbReference type="EMBL" id="KLU84852.1"/>
    </source>
</evidence>
<dbReference type="Proteomes" id="UP000011715">
    <property type="component" value="Unassembled WGS sequence"/>
</dbReference>
<evidence type="ECO:0008006" key="5">
    <source>
        <dbReference type="Google" id="ProtNLM"/>
    </source>
</evidence>
<evidence type="ECO:0000313" key="3">
    <source>
        <dbReference type="EnsemblFungi" id="MAPG_03886T0"/>
    </source>
</evidence>
<reference evidence="2" key="1">
    <citation type="submission" date="2010-05" db="EMBL/GenBank/DDBJ databases">
        <title>The Genome Sequence of Magnaporthe poae strain ATCC 64411.</title>
        <authorList>
            <consortium name="The Broad Institute Genome Sequencing Platform"/>
            <consortium name="Broad Institute Genome Sequencing Center for Infectious Disease"/>
            <person name="Ma L.-J."/>
            <person name="Dead R."/>
            <person name="Young S."/>
            <person name="Zeng Q."/>
            <person name="Koehrsen M."/>
            <person name="Alvarado L."/>
            <person name="Berlin A."/>
            <person name="Chapman S.B."/>
            <person name="Chen Z."/>
            <person name="Freedman E."/>
            <person name="Gellesch M."/>
            <person name="Goldberg J."/>
            <person name="Griggs A."/>
            <person name="Gujja S."/>
            <person name="Heilman E.R."/>
            <person name="Heiman D."/>
            <person name="Hepburn T."/>
            <person name="Howarth C."/>
            <person name="Jen D."/>
            <person name="Larson L."/>
            <person name="Mehta T."/>
            <person name="Neiman D."/>
            <person name="Pearson M."/>
            <person name="Roberts A."/>
            <person name="Saif S."/>
            <person name="Shea T."/>
            <person name="Shenoy N."/>
            <person name="Sisk P."/>
            <person name="Stolte C."/>
            <person name="Sykes S."/>
            <person name="Walk T."/>
            <person name="White J."/>
            <person name="Yandava C."/>
            <person name="Haas B."/>
            <person name="Nusbaum C."/>
            <person name="Birren B."/>
        </authorList>
    </citation>
    <scope>NUCLEOTIDE SEQUENCE</scope>
    <source>
        <strain evidence="2">ATCC 64411</strain>
    </source>
</reference>
<evidence type="ECO:0000313" key="4">
    <source>
        <dbReference type="Proteomes" id="UP000011715"/>
    </source>
</evidence>
<gene>
    <name evidence="2" type="ORF">MAPG_03886</name>
</gene>
<reference evidence="3" key="5">
    <citation type="submission" date="2015-06" db="UniProtKB">
        <authorList>
            <consortium name="EnsemblFungi"/>
        </authorList>
    </citation>
    <scope>IDENTIFICATION</scope>
    <source>
        <strain evidence="3">ATCC 64411</strain>
    </source>
</reference>
<reference evidence="2" key="3">
    <citation type="submission" date="2011-03" db="EMBL/GenBank/DDBJ databases">
        <title>Annotation of Magnaporthe poae ATCC 64411.</title>
        <authorList>
            <person name="Ma L.-J."/>
            <person name="Dead R."/>
            <person name="Young S.K."/>
            <person name="Zeng Q."/>
            <person name="Gargeya S."/>
            <person name="Fitzgerald M."/>
            <person name="Haas B."/>
            <person name="Abouelleil A."/>
            <person name="Alvarado L."/>
            <person name="Arachchi H.M."/>
            <person name="Berlin A."/>
            <person name="Brown A."/>
            <person name="Chapman S.B."/>
            <person name="Chen Z."/>
            <person name="Dunbar C."/>
            <person name="Freedman E."/>
            <person name="Gearin G."/>
            <person name="Gellesch M."/>
            <person name="Goldberg J."/>
            <person name="Griggs A."/>
            <person name="Gujja S."/>
            <person name="Heiman D."/>
            <person name="Howarth C."/>
            <person name="Larson L."/>
            <person name="Lui A."/>
            <person name="MacDonald P.J.P."/>
            <person name="Mehta T."/>
            <person name="Montmayeur A."/>
            <person name="Murphy C."/>
            <person name="Neiman D."/>
            <person name="Pearson M."/>
            <person name="Priest M."/>
            <person name="Roberts A."/>
            <person name="Saif S."/>
            <person name="Shea T."/>
            <person name="Shenoy N."/>
            <person name="Sisk P."/>
            <person name="Stolte C."/>
            <person name="Sykes S."/>
            <person name="Yandava C."/>
            <person name="Wortman J."/>
            <person name="Nusbaum C."/>
            <person name="Birren B."/>
        </authorList>
    </citation>
    <scope>NUCLEOTIDE SEQUENCE</scope>
    <source>
        <strain evidence="2">ATCC 64411</strain>
    </source>
</reference>
<reference evidence="3" key="4">
    <citation type="journal article" date="2015" name="G3 (Bethesda)">
        <title>Genome sequences of three phytopathogenic species of the Magnaporthaceae family of fungi.</title>
        <authorList>
            <person name="Okagaki L.H."/>
            <person name="Nunes C.C."/>
            <person name="Sailsbery J."/>
            <person name="Clay B."/>
            <person name="Brown D."/>
            <person name="John T."/>
            <person name="Oh Y."/>
            <person name="Young N."/>
            <person name="Fitzgerald M."/>
            <person name="Haas B.J."/>
            <person name="Zeng Q."/>
            <person name="Young S."/>
            <person name="Adiconis X."/>
            <person name="Fan L."/>
            <person name="Levin J.Z."/>
            <person name="Mitchell T.K."/>
            <person name="Okubara P.A."/>
            <person name="Farman M.L."/>
            <person name="Kohn L.M."/>
            <person name="Birren B."/>
            <person name="Ma L.-J."/>
            <person name="Dean R.A."/>
        </authorList>
    </citation>
    <scope>NUCLEOTIDE SEQUENCE</scope>
    <source>
        <strain evidence="3">ATCC 64411 / 73-15</strain>
    </source>
</reference>
<proteinExistence type="predicted"/>
<dbReference type="EMBL" id="GL876968">
    <property type="protein sequence ID" value="KLU84852.1"/>
    <property type="molecule type" value="Genomic_DNA"/>
</dbReference>
<organism evidence="3 4">
    <name type="scientific">Magnaporthiopsis poae (strain ATCC 64411 / 73-15)</name>
    <name type="common">Kentucky bluegrass fungus</name>
    <name type="synonym">Magnaporthe poae</name>
    <dbReference type="NCBI Taxonomy" id="644358"/>
    <lineage>
        <taxon>Eukaryota</taxon>
        <taxon>Fungi</taxon>
        <taxon>Dikarya</taxon>
        <taxon>Ascomycota</taxon>
        <taxon>Pezizomycotina</taxon>
        <taxon>Sordariomycetes</taxon>
        <taxon>Sordariomycetidae</taxon>
        <taxon>Magnaporthales</taxon>
        <taxon>Magnaporthaceae</taxon>
        <taxon>Magnaporthiopsis</taxon>
    </lineage>
</organism>
<dbReference type="InterPro" id="IPR021463">
    <property type="entry name" value="Methyltransf_34"/>
</dbReference>
<evidence type="ECO:0000256" key="1">
    <source>
        <dbReference type="SAM" id="MobiDB-lite"/>
    </source>
</evidence>
<dbReference type="OrthoDB" id="6419443at2759"/>
<dbReference type="AlphaFoldDB" id="A0A0C4DV86"/>
<dbReference type="EMBL" id="ADBL01000918">
    <property type="status" value="NOT_ANNOTATED_CDS"/>
    <property type="molecule type" value="Genomic_DNA"/>
</dbReference>